<evidence type="ECO:0000256" key="7">
    <source>
        <dbReference type="ARBA" id="ARBA00023062"/>
    </source>
</evidence>
<organism evidence="12 13">
    <name type="scientific">Thermoanaerobaculum aquaticum</name>
    <dbReference type="NCBI Taxonomy" id="1312852"/>
    <lineage>
        <taxon>Bacteria</taxon>
        <taxon>Pseudomonadati</taxon>
        <taxon>Acidobacteriota</taxon>
        <taxon>Thermoanaerobaculia</taxon>
        <taxon>Thermoanaerobaculales</taxon>
        <taxon>Thermoanaerobaculaceae</taxon>
        <taxon>Thermoanaerobaculum</taxon>
    </lineage>
</organism>
<feature type="binding site" evidence="10">
    <location>
        <begin position="217"/>
        <end position="218"/>
    </location>
    <ligand>
        <name>FAD</name>
        <dbReference type="ChEBI" id="CHEBI:57692"/>
    </ligand>
</feature>
<protein>
    <recommendedName>
        <fullName evidence="2">proline dehydrogenase</fullName>
        <ecNumber evidence="2">1.5.5.2</ecNumber>
    </recommendedName>
</protein>
<evidence type="ECO:0000256" key="6">
    <source>
        <dbReference type="ARBA" id="ARBA00023002"/>
    </source>
</evidence>
<feature type="domain" description="Proline dehydrogenase" evidence="11">
    <location>
        <begin position="37"/>
        <end position="285"/>
    </location>
</feature>
<proteinExistence type="predicted"/>
<feature type="binding site" evidence="10">
    <location>
        <position position="126"/>
    </location>
    <ligand>
        <name>FAD</name>
        <dbReference type="ChEBI" id="CHEBI:57692"/>
    </ligand>
</feature>
<name>A0A062XYX7_9BACT</name>
<feature type="binding site" evidence="9">
    <location>
        <position position="280"/>
    </location>
    <ligand>
        <name>substrate</name>
    </ligand>
</feature>
<dbReference type="PANTHER" id="PTHR13914">
    <property type="entry name" value="PROLINE OXIDASE"/>
    <property type="match status" value="1"/>
</dbReference>
<evidence type="ECO:0000259" key="11">
    <source>
        <dbReference type="Pfam" id="PF01619"/>
    </source>
</evidence>
<evidence type="ECO:0000256" key="3">
    <source>
        <dbReference type="ARBA" id="ARBA00022630"/>
    </source>
</evidence>
<feature type="binding site" evidence="10">
    <location>
        <position position="154"/>
    </location>
    <ligand>
        <name>FAD</name>
        <dbReference type="ChEBI" id="CHEBI:57692"/>
    </ligand>
</feature>
<dbReference type="GO" id="GO:0004657">
    <property type="term" value="F:proline dehydrogenase activity"/>
    <property type="evidence" value="ECO:0007669"/>
    <property type="project" value="UniProtKB-EC"/>
</dbReference>
<evidence type="ECO:0000256" key="9">
    <source>
        <dbReference type="PIRSR" id="PIRSR000196-1"/>
    </source>
</evidence>
<reference evidence="12 13" key="1">
    <citation type="submission" date="2014-04" db="EMBL/GenBank/DDBJ databases">
        <title>The Genome Sequence of Thermoanaerobaculum aquaticum MP-01, The First Cultivated Group 23 Acidobacterium.</title>
        <authorList>
            <person name="Stamps B.W."/>
            <person name="Losey N.A."/>
            <person name="Lawson P.A."/>
            <person name="Stevenson B.S."/>
        </authorList>
    </citation>
    <scope>NUCLEOTIDE SEQUENCE [LARGE SCALE GENOMIC DNA]</scope>
    <source>
        <strain evidence="12 13">MP-01</strain>
    </source>
</reference>
<dbReference type="UniPathway" id="UPA00261">
    <property type="reaction ID" value="UER00373"/>
</dbReference>
<feature type="binding site" evidence="9">
    <location>
        <position position="279"/>
    </location>
    <ligand>
        <name>substrate</name>
    </ligand>
</feature>
<dbReference type="InterPro" id="IPR008219">
    <property type="entry name" value="PRODH_bac_arc"/>
</dbReference>
<dbReference type="PANTHER" id="PTHR13914:SF0">
    <property type="entry name" value="PROLINE DEHYDROGENASE 1, MITOCHONDRIAL"/>
    <property type="match status" value="1"/>
</dbReference>
<comment type="pathway">
    <text evidence="1">Amino-acid degradation; L-proline degradation into L-glutamate; L-glutamate from L-proline: step 1/2.</text>
</comment>
<keyword evidence="5 10" id="KW-0274">FAD</keyword>
<evidence type="ECO:0000313" key="12">
    <source>
        <dbReference type="EMBL" id="KDA53316.1"/>
    </source>
</evidence>
<evidence type="ECO:0000256" key="2">
    <source>
        <dbReference type="ARBA" id="ARBA00012695"/>
    </source>
</evidence>
<dbReference type="GO" id="GO:0000166">
    <property type="term" value="F:nucleotide binding"/>
    <property type="evidence" value="ECO:0007669"/>
    <property type="project" value="UniProtKB-KW"/>
</dbReference>
<dbReference type="Pfam" id="PF01619">
    <property type="entry name" value="Pro_dh"/>
    <property type="match status" value="1"/>
</dbReference>
<dbReference type="EMBL" id="JMFG01000023">
    <property type="protein sequence ID" value="KDA53316.1"/>
    <property type="molecule type" value="Genomic_DNA"/>
</dbReference>
<keyword evidence="4 10" id="KW-0547">Nucleotide-binding</keyword>
<dbReference type="RefSeq" id="WP_038049845.1">
    <property type="nucleotide sequence ID" value="NZ_JMFG01000023.1"/>
</dbReference>
<dbReference type="SUPFAM" id="SSF51730">
    <property type="entry name" value="FAD-linked oxidoreductase"/>
    <property type="match status" value="1"/>
</dbReference>
<dbReference type="STRING" id="1312852.EG19_06085"/>
<feature type="binding site" evidence="9">
    <location>
        <position position="91"/>
    </location>
    <ligand>
        <name>substrate</name>
    </ligand>
</feature>
<dbReference type="EC" id="1.5.5.2" evidence="2"/>
<dbReference type="GO" id="GO:0010133">
    <property type="term" value="P:L-proline catabolic process to L-glutamate"/>
    <property type="evidence" value="ECO:0007669"/>
    <property type="project" value="UniProtKB-UniPathway"/>
</dbReference>
<dbReference type="OrthoDB" id="9773461at2"/>
<evidence type="ECO:0000256" key="5">
    <source>
        <dbReference type="ARBA" id="ARBA00022827"/>
    </source>
</evidence>
<comment type="caution">
    <text evidence="12">The sequence shown here is derived from an EMBL/GenBank/DDBJ whole genome shotgun (WGS) entry which is preliminary data.</text>
</comment>
<keyword evidence="3" id="KW-0285">Flavoprotein</keyword>
<evidence type="ECO:0000256" key="1">
    <source>
        <dbReference type="ARBA" id="ARBA00004739"/>
    </source>
</evidence>
<dbReference type="InterPro" id="IPR015659">
    <property type="entry name" value="Proline_oxidase"/>
</dbReference>
<dbReference type="InterPro" id="IPR002872">
    <property type="entry name" value="Proline_DH_dom"/>
</dbReference>
<gene>
    <name evidence="12" type="ORF">EG19_06085</name>
</gene>
<accession>A0A062XYX7</accession>
<sequence>MSVVNRLLKTALPLTPKFIVRFFAKRYVAGDSLEDAVNTVRRLMGEGCCATVDVLGEAVRNPELAAQAVAAYREVLATIIERKLDANISVKPTQMGLGIGEDLALSNLRQVVAEAARLGIFVRIDMEDATTTEATLRMYKALRQEFSNVGVVLQARLRRTLSDARNLGQEGTNVRLCKGIYLEPRAIAYEEPEIIRWAFVHALEALFSGKGYVAIATHDEWLIEQALALAEKMGVPKERFEFQMLLGVDPALRRIIVSAGHKLRVYVPFGSHWYPYSVRRLRENPNIIRAGLEAFFRRRLEA</sequence>
<dbReference type="Proteomes" id="UP000027284">
    <property type="component" value="Unassembled WGS sequence"/>
</dbReference>
<evidence type="ECO:0000313" key="13">
    <source>
        <dbReference type="Proteomes" id="UP000027284"/>
    </source>
</evidence>
<dbReference type="Gene3D" id="3.20.20.220">
    <property type="match status" value="1"/>
</dbReference>
<evidence type="ECO:0000256" key="8">
    <source>
        <dbReference type="ARBA" id="ARBA00048779"/>
    </source>
</evidence>
<evidence type="ECO:0000256" key="4">
    <source>
        <dbReference type="ARBA" id="ARBA00022741"/>
    </source>
</evidence>
<keyword evidence="7" id="KW-0642">Proline metabolism</keyword>
<dbReference type="PIRSF" id="PIRSF000196">
    <property type="entry name" value="Pro_dehydrog"/>
    <property type="match status" value="1"/>
</dbReference>
<evidence type="ECO:0000256" key="10">
    <source>
        <dbReference type="PIRSR" id="PIRSR000196-2"/>
    </source>
</evidence>
<dbReference type="InterPro" id="IPR029041">
    <property type="entry name" value="FAD-linked_oxidoreductase-like"/>
</dbReference>
<comment type="catalytic activity">
    <reaction evidence="8">
        <text>L-proline + a quinone = (S)-1-pyrroline-5-carboxylate + a quinol + H(+)</text>
        <dbReference type="Rhea" id="RHEA:23784"/>
        <dbReference type="ChEBI" id="CHEBI:15378"/>
        <dbReference type="ChEBI" id="CHEBI:17388"/>
        <dbReference type="ChEBI" id="CHEBI:24646"/>
        <dbReference type="ChEBI" id="CHEBI:60039"/>
        <dbReference type="ChEBI" id="CHEBI:132124"/>
        <dbReference type="EC" id="1.5.5.2"/>
    </reaction>
</comment>
<comment type="cofactor">
    <cofactor evidence="10">
        <name>FAD</name>
        <dbReference type="ChEBI" id="CHEBI:57692"/>
    </cofactor>
    <text evidence="10">Binds 1 FAD per subunit.</text>
</comment>
<keyword evidence="13" id="KW-1185">Reference proteome</keyword>
<keyword evidence="6" id="KW-0560">Oxidoreductase</keyword>
<dbReference type="AlphaFoldDB" id="A0A062XYX7"/>